<accession>A0ABW6UIV7</accession>
<keyword evidence="2" id="KW-1133">Transmembrane helix</keyword>
<feature type="region of interest" description="Disordered" evidence="1">
    <location>
        <begin position="1"/>
        <end position="120"/>
    </location>
</feature>
<reference evidence="3 4" key="1">
    <citation type="submission" date="2024-10" db="EMBL/GenBank/DDBJ databases">
        <title>The Natural Products Discovery Center: Release of the First 8490 Sequenced Strains for Exploring Actinobacteria Biosynthetic Diversity.</title>
        <authorList>
            <person name="Kalkreuter E."/>
            <person name="Kautsar S.A."/>
            <person name="Yang D."/>
            <person name="Bader C.D."/>
            <person name="Teijaro C.N."/>
            <person name="Fluegel L."/>
            <person name="Davis C.M."/>
            <person name="Simpson J.R."/>
            <person name="Lauterbach L."/>
            <person name="Steele A.D."/>
            <person name="Gui C."/>
            <person name="Meng S."/>
            <person name="Li G."/>
            <person name="Viehrig K."/>
            <person name="Ye F."/>
            <person name="Su P."/>
            <person name="Kiefer A.F."/>
            <person name="Nichols A."/>
            <person name="Cepeda A.J."/>
            <person name="Yan W."/>
            <person name="Fan B."/>
            <person name="Jiang Y."/>
            <person name="Adhikari A."/>
            <person name="Zheng C.-J."/>
            <person name="Schuster L."/>
            <person name="Cowan T.M."/>
            <person name="Smanski M.J."/>
            <person name="Chevrette M.G."/>
            <person name="De Carvalho L.P.S."/>
            <person name="Shen B."/>
        </authorList>
    </citation>
    <scope>NUCLEOTIDE SEQUENCE [LARGE SCALE GENOMIC DNA]</scope>
    <source>
        <strain evidence="3 4">NPDC001390</strain>
    </source>
</reference>
<keyword evidence="4" id="KW-1185">Reference proteome</keyword>
<comment type="caution">
    <text evidence="3">The sequence shown here is derived from an EMBL/GenBank/DDBJ whole genome shotgun (WGS) entry which is preliminary data.</text>
</comment>
<evidence type="ECO:0000313" key="3">
    <source>
        <dbReference type="EMBL" id="MFF4522514.1"/>
    </source>
</evidence>
<organism evidence="3 4">
    <name type="scientific">Streptomyces bluensis</name>
    <dbReference type="NCBI Taxonomy" id="33897"/>
    <lineage>
        <taxon>Bacteria</taxon>
        <taxon>Bacillati</taxon>
        <taxon>Actinomycetota</taxon>
        <taxon>Actinomycetes</taxon>
        <taxon>Kitasatosporales</taxon>
        <taxon>Streptomycetaceae</taxon>
        <taxon>Streptomyces</taxon>
    </lineage>
</organism>
<feature type="compositionally biased region" description="Pro residues" evidence="1">
    <location>
        <begin position="238"/>
        <end position="268"/>
    </location>
</feature>
<keyword evidence="2" id="KW-0472">Membrane</keyword>
<dbReference type="EMBL" id="JBIAWJ010000005">
    <property type="protein sequence ID" value="MFF4522514.1"/>
    <property type="molecule type" value="Genomic_DNA"/>
</dbReference>
<feature type="transmembrane region" description="Helical" evidence="2">
    <location>
        <begin position="128"/>
        <end position="148"/>
    </location>
</feature>
<dbReference type="Proteomes" id="UP001602058">
    <property type="component" value="Unassembled WGS sequence"/>
</dbReference>
<feature type="compositionally biased region" description="Pro residues" evidence="1">
    <location>
        <begin position="48"/>
        <end position="58"/>
    </location>
</feature>
<evidence type="ECO:0000256" key="2">
    <source>
        <dbReference type="SAM" id="Phobius"/>
    </source>
</evidence>
<feature type="compositionally biased region" description="Low complexity" evidence="1">
    <location>
        <begin position="283"/>
        <end position="305"/>
    </location>
</feature>
<sequence>MGRAEEPSRYDAAAETRQFRDTQRFERALDTRPIEQVPGNPEPEPELDPGPVPDPTPDLDPSRAWEQSDEPGHTHDPHEVTVQLDGVGRELEDWLVQQAKDAPAAGQDSDGPVFVDETGRRRSRLRRIGIVVGLVCAVYAVVIGVTLVSGNSDAPWMPGLGEQDDQPAKQVDTSPLPADPADPSQTASGSPSAGASPTAGVTPAPGAGASADPSGEASAPGASTGPRPSTSPDEPAGDPSPEPPETGEPPSLPDPPDPNTSSDPPPAPTESTDTNGGTGTGTDPGSLSSKNPNNQNNPENPENIA</sequence>
<evidence type="ECO:0000256" key="1">
    <source>
        <dbReference type="SAM" id="MobiDB-lite"/>
    </source>
</evidence>
<feature type="compositionally biased region" description="Basic and acidic residues" evidence="1">
    <location>
        <begin position="70"/>
        <end position="79"/>
    </location>
</feature>
<feature type="region of interest" description="Disordered" evidence="1">
    <location>
        <begin position="156"/>
        <end position="305"/>
    </location>
</feature>
<protein>
    <submittedName>
        <fullName evidence="3">Uncharacterized protein</fullName>
    </submittedName>
</protein>
<feature type="compositionally biased region" description="Low complexity" evidence="1">
    <location>
        <begin position="186"/>
        <end position="226"/>
    </location>
</feature>
<name>A0ABW6UIV7_9ACTN</name>
<evidence type="ECO:0000313" key="4">
    <source>
        <dbReference type="Proteomes" id="UP001602058"/>
    </source>
</evidence>
<proteinExistence type="predicted"/>
<feature type="compositionally biased region" description="Basic and acidic residues" evidence="1">
    <location>
        <begin position="1"/>
        <end position="33"/>
    </location>
</feature>
<gene>
    <name evidence="3" type="ORF">ACFY1D_13875</name>
</gene>
<keyword evidence="2" id="KW-0812">Transmembrane</keyword>
<dbReference type="RefSeq" id="WP_134035326.1">
    <property type="nucleotide sequence ID" value="NZ_JBIAWJ010000005.1"/>
</dbReference>